<feature type="compositionally biased region" description="Basic and acidic residues" evidence="1">
    <location>
        <begin position="27"/>
        <end position="40"/>
    </location>
</feature>
<dbReference type="Proteomes" id="UP000237631">
    <property type="component" value="Unassembled WGS sequence"/>
</dbReference>
<keyword evidence="3" id="KW-1185">Reference proteome</keyword>
<feature type="region of interest" description="Disordered" evidence="1">
    <location>
        <begin position="64"/>
        <end position="135"/>
    </location>
</feature>
<evidence type="ECO:0000313" key="2">
    <source>
        <dbReference type="EMBL" id="PPJ53102.1"/>
    </source>
</evidence>
<feature type="region of interest" description="Disordered" evidence="1">
    <location>
        <begin position="1"/>
        <end position="40"/>
    </location>
</feature>
<reference evidence="3" key="1">
    <citation type="journal article" date="2017" name="bioRxiv">
        <title>Conservation of a gene cluster reveals novel cercosporin biosynthetic mechanisms and extends production to the genus Colletotrichum.</title>
        <authorList>
            <person name="de Jonge R."/>
            <person name="Ebert M.K."/>
            <person name="Huitt-Roehl C.R."/>
            <person name="Pal P."/>
            <person name="Suttle J.C."/>
            <person name="Spanner R.E."/>
            <person name="Neubauer J.D."/>
            <person name="Jurick W.M.II."/>
            <person name="Stott K.A."/>
            <person name="Secor G.A."/>
            <person name="Thomma B.P.H.J."/>
            <person name="Van de Peer Y."/>
            <person name="Townsend C.A."/>
            <person name="Bolton M.D."/>
        </authorList>
    </citation>
    <scope>NUCLEOTIDE SEQUENCE [LARGE SCALE GENOMIC DNA]</scope>
    <source>
        <strain evidence="3">CBS538.71</strain>
    </source>
</reference>
<proteinExistence type="predicted"/>
<protein>
    <submittedName>
        <fullName evidence="2">Uncharacterized protein</fullName>
    </submittedName>
</protein>
<evidence type="ECO:0000313" key="3">
    <source>
        <dbReference type="Proteomes" id="UP000237631"/>
    </source>
</evidence>
<evidence type="ECO:0000256" key="1">
    <source>
        <dbReference type="SAM" id="MobiDB-lite"/>
    </source>
</evidence>
<feature type="compositionally biased region" description="Basic and acidic residues" evidence="1">
    <location>
        <begin position="126"/>
        <end position="135"/>
    </location>
</feature>
<dbReference type="EMBL" id="PNEN01001603">
    <property type="protein sequence ID" value="PPJ53102.1"/>
    <property type="molecule type" value="Genomic_DNA"/>
</dbReference>
<sequence length="135" mass="14733">MTGMADTGEQGHAANTAPDTPQKHHRFDLPDRTREGDRKPWKFQDLVDHLYTWGDIKLPVLDEADEGDTVAGDDESAEEVHADGDGGNDSVSVKRKAKKVKQTTTPRAKTSTQSETAQANQAVPCEDEKFGASKL</sequence>
<feature type="compositionally biased region" description="Acidic residues" evidence="1">
    <location>
        <begin position="64"/>
        <end position="77"/>
    </location>
</feature>
<organism evidence="2 3">
    <name type="scientific">Cercospora berteroae</name>
    <dbReference type="NCBI Taxonomy" id="357750"/>
    <lineage>
        <taxon>Eukaryota</taxon>
        <taxon>Fungi</taxon>
        <taxon>Dikarya</taxon>
        <taxon>Ascomycota</taxon>
        <taxon>Pezizomycotina</taxon>
        <taxon>Dothideomycetes</taxon>
        <taxon>Dothideomycetidae</taxon>
        <taxon>Mycosphaerellales</taxon>
        <taxon>Mycosphaerellaceae</taxon>
        <taxon>Cercospora</taxon>
    </lineage>
</organism>
<dbReference type="AlphaFoldDB" id="A0A2S6C049"/>
<feature type="compositionally biased region" description="Polar residues" evidence="1">
    <location>
        <begin position="106"/>
        <end position="121"/>
    </location>
</feature>
<name>A0A2S6C049_9PEZI</name>
<accession>A0A2S6C049</accession>
<gene>
    <name evidence="2" type="ORF">CBER1_11456</name>
</gene>
<comment type="caution">
    <text evidence="2">The sequence shown here is derived from an EMBL/GenBank/DDBJ whole genome shotgun (WGS) entry which is preliminary data.</text>
</comment>